<name>A0A328VPD1_9CHLR</name>
<evidence type="ECO:0000313" key="1">
    <source>
        <dbReference type="EMBL" id="RAQ96035.1"/>
    </source>
</evidence>
<protein>
    <submittedName>
        <fullName evidence="1">Uncharacterized protein</fullName>
    </submittedName>
</protein>
<accession>A0A328VPD1</accession>
<dbReference type="Proteomes" id="UP000248706">
    <property type="component" value="Unassembled WGS sequence"/>
</dbReference>
<proteinExistence type="predicted"/>
<gene>
    <name evidence="1" type="ORF">A4R35_10860</name>
</gene>
<organism evidence="1 2">
    <name type="scientific">Thermogemmatispora tikiterensis</name>
    <dbReference type="NCBI Taxonomy" id="1825093"/>
    <lineage>
        <taxon>Bacteria</taxon>
        <taxon>Bacillati</taxon>
        <taxon>Chloroflexota</taxon>
        <taxon>Ktedonobacteria</taxon>
        <taxon>Thermogemmatisporales</taxon>
        <taxon>Thermogemmatisporaceae</taxon>
        <taxon>Thermogemmatispora</taxon>
    </lineage>
</organism>
<comment type="caution">
    <text evidence="1">The sequence shown here is derived from an EMBL/GenBank/DDBJ whole genome shotgun (WGS) entry which is preliminary data.</text>
</comment>
<dbReference type="AlphaFoldDB" id="A0A328VPD1"/>
<evidence type="ECO:0000313" key="2">
    <source>
        <dbReference type="Proteomes" id="UP000248706"/>
    </source>
</evidence>
<keyword evidence="2" id="KW-1185">Reference proteome</keyword>
<sequence>MCESEVARLRSQIERELEAMQRGLYGLALGTARHEFIRRRMAHLGRYQQRLAGQVGEEQAMQLMYTLYVQVVG</sequence>
<reference evidence="1 2" key="1">
    <citation type="submission" date="2016-08" db="EMBL/GenBank/DDBJ databases">
        <title>Analysis of Carbohydrate Active Enzymes in Thermogemmatispora T81 Reveals Carbohydrate Degradation Ability.</title>
        <authorList>
            <person name="Tomazini A."/>
            <person name="Lal S."/>
            <person name="Stott M."/>
            <person name="Henrissat B."/>
            <person name="Polikarpov I."/>
            <person name="Sparling R."/>
            <person name="Levin D.B."/>
        </authorList>
    </citation>
    <scope>NUCLEOTIDE SEQUENCE [LARGE SCALE GENOMIC DNA]</scope>
    <source>
        <strain evidence="1 2">T81</strain>
    </source>
</reference>
<dbReference type="EMBL" id="MCIF01000002">
    <property type="protein sequence ID" value="RAQ96035.1"/>
    <property type="molecule type" value="Genomic_DNA"/>
</dbReference>